<reference evidence="1 2" key="1">
    <citation type="journal article" date="2016" name="Proc. Natl. Acad. Sci. U.S.A.">
        <title>Lipid metabolic changes in an early divergent fungus govern the establishment of a mutualistic symbiosis with endobacteria.</title>
        <authorList>
            <person name="Lastovetsky O.A."/>
            <person name="Gaspar M.L."/>
            <person name="Mondo S.J."/>
            <person name="LaButti K.M."/>
            <person name="Sandor L."/>
            <person name="Grigoriev I.V."/>
            <person name="Henry S.A."/>
            <person name="Pawlowska T.E."/>
        </authorList>
    </citation>
    <scope>NUCLEOTIDE SEQUENCE [LARGE SCALE GENOMIC DNA]</scope>
    <source>
        <strain evidence="1 2">ATCC 11559</strain>
    </source>
</reference>
<gene>
    <name evidence="1" type="ORF">BCV71DRAFT_238635</name>
</gene>
<evidence type="ECO:0000313" key="2">
    <source>
        <dbReference type="Proteomes" id="UP000242381"/>
    </source>
</evidence>
<sequence>MDRFYTTIDEFRLYTNYAEKEREPPVTIDKSKARKGNHRFEVPGQGEIKDKEFIKSTDKSNLGTIMFCLVITHVKINMLVRTLKNAYQQNRLGYNLLSITSNDPEHIGLLRHCIEQAVKINLEQDEDTKIEGVIKGKTEMFSFEAQLFIEPIETKMLKFETIRRRVYVAHAAISQARKDESQRYISNGSVKRVTQCMQSELKSLSRD</sequence>
<dbReference type="AlphaFoldDB" id="A0A1X0RQP5"/>
<proteinExistence type="predicted"/>
<dbReference type="EMBL" id="KV921484">
    <property type="protein sequence ID" value="ORE14218.1"/>
    <property type="molecule type" value="Genomic_DNA"/>
</dbReference>
<evidence type="ECO:0000313" key="1">
    <source>
        <dbReference type="EMBL" id="ORE14218.1"/>
    </source>
</evidence>
<organism evidence="1 2">
    <name type="scientific">Rhizopus microsporus</name>
    <dbReference type="NCBI Taxonomy" id="58291"/>
    <lineage>
        <taxon>Eukaryota</taxon>
        <taxon>Fungi</taxon>
        <taxon>Fungi incertae sedis</taxon>
        <taxon>Mucoromycota</taxon>
        <taxon>Mucoromycotina</taxon>
        <taxon>Mucoromycetes</taxon>
        <taxon>Mucorales</taxon>
        <taxon>Mucorineae</taxon>
        <taxon>Rhizopodaceae</taxon>
        <taxon>Rhizopus</taxon>
    </lineage>
</organism>
<name>A0A1X0RQP5_RHIZD</name>
<protein>
    <submittedName>
        <fullName evidence="1">Uncharacterized protein</fullName>
    </submittedName>
</protein>
<accession>A0A1X0RQP5</accession>
<dbReference type="Proteomes" id="UP000242381">
    <property type="component" value="Unassembled WGS sequence"/>
</dbReference>